<keyword evidence="5 8" id="KW-0443">Lipid metabolism</keyword>
<feature type="domain" description="Lipoyl-binding" evidence="9">
    <location>
        <begin position="62"/>
        <end position="132"/>
    </location>
</feature>
<evidence type="ECO:0000256" key="1">
    <source>
        <dbReference type="ARBA" id="ARBA00005194"/>
    </source>
</evidence>
<evidence type="ECO:0000256" key="7">
    <source>
        <dbReference type="ARBA" id="ARBA00023267"/>
    </source>
</evidence>
<comment type="pathway">
    <text evidence="1 8">Lipid metabolism; fatty acid biosynthesis.</text>
</comment>
<dbReference type="EMBL" id="AP023420">
    <property type="protein sequence ID" value="BCK84773.1"/>
    <property type="molecule type" value="Genomic_DNA"/>
</dbReference>
<keyword evidence="4 8" id="KW-0276">Fatty acid metabolism</keyword>
<dbReference type="PROSITE" id="PS00188">
    <property type="entry name" value="BIOTIN"/>
    <property type="match status" value="1"/>
</dbReference>
<evidence type="ECO:0000256" key="2">
    <source>
        <dbReference type="ARBA" id="ARBA00017562"/>
    </source>
</evidence>
<dbReference type="InterPro" id="IPR011053">
    <property type="entry name" value="Single_hybrid_motif"/>
</dbReference>
<dbReference type="PANTHER" id="PTHR45266:SF3">
    <property type="entry name" value="OXALOACETATE DECARBOXYLASE ALPHA CHAIN"/>
    <property type="match status" value="1"/>
</dbReference>
<dbReference type="InterPro" id="IPR001249">
    <property type="entry name" value="AcCoA_biotinCC"/>
</dbReference>
<dbReference type="Gene3D" id="2.40.50.100">
    <property type="match status" value="1"/>
</dbReference>
<name>A0A810QK77_9FIRM</name>
<dbReference type="InterPro" id="IPR000089">
    <property type="entry name" value="Biotin_lipoyl"/>
</dbReference>
<proteinExistence type="predicted"/>
<dbReference type="SUPFAM" id="SSF51230">
    <property type="entry name" value="Single hybrid motif"/>
    <property type="match status" value="1"/>
</dbReference>
<evidence type="ECO:0000256" key="6">
    <source>
        <dbReference type="ARBA" id="ARBA00023160"/>
    </source>
</evidence>
<evidence type="ECO:0000256" key="3">
    <source>
        <dbReference type="ARBA" id="ARBA00022516"/>
    </source>
</evidence>
<dbReference type="AlphaFoldDB" id="A0A810QK77"/>
<dbReference type="RefSeq" id="WP_213543287.1">
    <property type="nucleotide sequence ID" value="NZ_AP023420.1"/>
</dbReference>
<dbReference type="CDD" id="cd06850">
    <property type="entry name" value="biotinyl_domain"/>
    <property type="match status" value="1"/>
</dbReference>
<evidence type="ECO:0000256" key="4">
    <source>
        <dbReference type="ARBA" id="ARBA00022832"/>
    </source>
</evidence>
<protein>
    <recommendedName>
        <fullName evidence="2 8">Biotin carboxyl carrier protein of acetyl-CoA carboxylase</fullName>
    </recommendedName>
</protein>
<reference evidence="10" key="1">
    <citation type="submission" date="2020-09" db="EMBL/GenBank/DDBJ databases">
        <title>New species isolated from human feces.</title>
        <authorList>
            <person name="Kitahara M."/>
            <person name="Shigeno Y."/>
            <person name="Shime M."/>
            <person name="Matsumoto Y."/>
            <person name="Nakamura S."/>
            <person name="Motooka D."/>
            <person name="Fukuoka S."/>
            <person name="Nishikawa H."/>
            <person name="Benno Y."/>
        </authorList>
    </citation>
    <scope>NUCLEOTIDE SEQUENCE</scope>
    <source>
        <strain evidence="10">MM59</strain>
    </source>
</reference>
<dbReference type="PANTHER" id="PTHR45266">
    <property type="entry name" value="OXALOACETATE DECARBOXYLASE ALPHA CHAIN"/>
    <property type="match status" value="1"/>
</dbReference>
<dbReference type="UniPathway" id="UPA00094"/>
<evidence type="ECO:0000256" key="5">
    <source>
        <dbReference type="ARBA" id="ARBA00023098"/>
    </source>
</evidence>
<dbReference type="PRINTS" id="PR01071">
    <property type="entry name" value="ACOABIOTINCC"/>
</dbReference>
<keyword evidence="3 8" id="KW-0444">Lipid biosynthesis</keyword>
<accession>A0A810QK77</accession>
<dbReference type="KEGG" id="pfaa:MM59RIKEN_20920"/>
<dbReference type="GO" id="GO:0006633">
    <property type="term" value="P:fatty acid biosynthetic process"/>
    <property type="evidence" value="ECO:0007669"/>
    <property type="project" value="UniProtKB-UniPathway"/>
</dbReference>
<dbReference type="Pfam" id="PF00364">
    <property type="entry name" value="Biotin_lipoyl"/>
    <property type="match status" value="1"/>
</dbReference>
<comment type="function">
    <text evidence="8">This protein is a component of the acetyl coenzyme A carboxylase complex; first, biotin carboxylase catalyzes the carboxylation of the carrier protein and then the transcarboxylase transfers the carboxyl group to form malonyl-CoA.</text>
</comment>
<keyword evidence="11" id="KW-1185">Reference proteome</keyword>
<keyword evidence="6 8" id="KW-0275">Fatty acid biosynthesis</keyword>
<gene>
    <name evidence="10" type="primary">accB</name>
    <name evidence="10" type="ORF">MM59RIKEN_20920</name>
</gene>
<evidence type="ECO:0000256" key="8">
    <source>
        <dbReference type="RuleBase" id="RU364072"/>
    </source>
</evidence>
<evidence type="ECO:0000313" key="11">
    <source>
        <dbReference type="Proteomes" id="UP000679848"/>
    </source>
</evidence>
<evidence type="ECO:0000313" key="10">
    <source>
        <dbReference type="EMBL" id="BCK84773.1"/>
    </source>
</evidence>
<dbReference type="GO" id="GO:0009317">
    <property type="term" value="C:acetyl-CoA carboxylase complex"/>
    <property type="evidence" value="ECO:0007669"/>
    <property type="project" value="InterPro"/>
</dbReference>
<keyword evidence="7 8" id="KW-0092">Biotin</keyword>
<dbReference type="GO" id="GO:0003989">
    <property type="term" value="F:acetyl-CoA carboxylase activity"/>
    <property type="evidence" value="ECO:0007669"/>
    <property type="project" value="InterPro"/>
</dbReference>
<sequence>MKHQEIMELIDHFAGSGLQSMKLAQEGVSLELHRGAAAAKPEVRSAEIMPVPEEAPEAVDAITAPLAGIFYAAPAPDQPPFVTAGARVKKGQTVCLLEAMKMMSEIPAPCDCVIDEVLKTNGELAAFGEPLFQYRPC</sequence>
<evidence type="ECO:0000259" key="9">
    <source>
        <dbReference type="Pfam" id="PF00364"/>
    </source>
</evidence>
<organism evidence="10 11">
    <name type="scientific">Pusillibacter faecalis</name>
    <dbReference type="NCBI Taxonomy" id="2714358"/>
    <lineage>
        <taxon>Bacteria</taxon>
        <taxon>Bacillati</taxon>
        <taxon>Bacillota</taxon>
        <taxon>Clostridia</taxon>
        <taxon>Eubacteriales</taxon>
        <taxon>Oscillospiraceae</taxon>
        <taxon>Pusillibacter</taxon>
    </lineage>
</organism>
<dbReference type="InterPro" id="IPR050709">
    <property type="entry name" value="Biotin_Carboxyl_Carrier/Decarb"/>
</dbReference>
<dbReference type="Proteomes" id="UP000679848">
    <property type="component" value="Chromosome"/>
</dbReference>
<dbReference type="InterPro" id="IPR001882">
    <property type="entry name" value="Biotin_BS"/>
</dbReference>